<evidence type="ECO:0000256" key="2">
    <source>
        <dbReference type="SAM" id="SignalP"/>
    </source>
</evidence>
<keyword evidence="5" id="KW-1185">Reference proteome</keyword>
<keyword evidence="1" id="KW-0812">Transmembrane</keyword>
<dbReference type="Pfam" id="PF25266">
    <property type="entry name" value="DUF7865"/>
    <property type="match status" value="1"/>
</dbReference>
<feature type="transmembrane region" description="Helical" evidence="1">
    <location>
        <begin position="90"/>
        <end position="108"/>
    </location>
</feature>
<proteinExistence type="predicted"/>
<keyword evidence="1" id="KW-0472">Membrane</keyword>
<reference evidence="4" key="1">
    <citation type="submission" date="2018-01" db="EMBL/GenBank/DDBJ databases">
        <authorList>
            <person name="Mao J.F."/>
        </authorList>
    </citation>
    <scope>NUCLEOTIDE SEQUENCE</scope>
    <source>
        <strain evidence="4">Huo1</strain>
        <tissue evidence="4">Leaf</tissue>
    </source>
</reference>
<protein>
    <recommendedName>
        <fullName evidence="3">DUF7865 domain-containing protein</fullName>
    </recommendedName>
</protein>
<reference evidence="4" key="2">
    <citation type="submission" date="2020-08" db="EMBL/GenBank/DDBJ databases">
        <title>Plant Genome Project.</title>
        <authorList>
            <person name="Zhang R.-G."/>
        </authorList>
    </citation>
    <scope>NUCLEOTIDE SEQUENCE</scope>
    <source>
        <strain evidence="4">Huo1</strain>
        <tissue evidence="4">Leaf</tissue>
    </source>
</reference>
<feature type="transmembrane region" description="Helical" evidence="1">
    <location>
        <begin position="120"/>
        <end position="142"/>
    </location>
</feature>
<dbReference type="AlphaFoldDB" id="A0A8X8VZ73"/>
<feature type="signal peptide" evidence="2">
    <location>
        <begin position="1"/>
        <end position="20"/>
    </location>
</feature>
<dbReference type="PANTHER" id="PTHR34274">
    <property type="entry name" value="TRANSMEMBRANE PROTEIN"/>
    <property type="match status" value="1"/>
</dbReference>
<comment type="caution">
    <text evidence="4">The sequence shown here is derived from an EMBL/GenBank/DDBJ whole genome shotgun (WGS) entry which is preliminary data.</text>
</comment>
<feature type="chain" id="PRO_5036500869" description="DUF7865 domain-containing protein" evidence="2">
    <location>
        <begin position="21"/>
        <end position="147"/>
    </location>
</feature>
<evidence type="ECO:0000313" key="4">
    <source>
        <dbReference type="EMBL" id="KAG6385101.1"/>
    </source>
</evidence>
<dbReference type="InterPro" id="IPR057187">
    <property type="entry name" value="DUF7865"/>
</dbReference>
<feature type="transmembrane region" description="Helical" evidence="1">
    <location>
        <begin position="56"/>
        <end position="78"/>
    </location>
</feature>
<evidence type="ECO:0000313" key="5">
    <source>
        <dbReference type="Proteomes" id="UP000298416"/>
    </source>
</evidence>
<dbReference type="Proteomes" id="UP000298416">
    <property type="component" value="Unassembled WGS sequence"/>
</dbReference>
<evidence type="ECO:0000256" key="1">
    <source>
        <dbReference type="SAM" id="Phobius"/>
    </source>
</evidence>
<keyword evidence="1" id="KW-1133">Transmembrane helix</keyword>
<accession>A0A8X8VZ73</accession>
<feature type="domain" description="DUF7865" evidence="3">
    <location>
        <begin position="6"/>
        <end position="135"/>
    </location>
</feature>
<gene>
    <name evidence="4" type="ORF">SASPL_153927</name>
</gene>
<organism evidence="4">
    <name type="scientific">Salvia splendens</name>
    <name type="common">Scarlet sage</name>
    <dbReference type="NCBI Taxonomy" id="180675"/>
    <lineage>
        <taxon>Eukaryota</taxon>
        <taxon>Viridiplantae</taxon>
        <taxon>Streptophyta</taxon>
        <taxon>Embryophyta</taxon>
        <taxon>Tracheophyta</taxon>
        <taxon>Spermatophyta</taxon>
        <taxon>Magnoliopsida</taxon>
        <taxon>eudicotyledons</taxon>
        <taxon>Gunneridae</taxon>
        <taxon>Pentapetalae</taxon>
        <taxon>asterids</taxon>
        <taxon>lamiids</taxon>
        <taxon>Lamiales</taxon>
        <taxon>Lamiaceae</taxon>
        <taxon>Nepetoideae</taxon>
        <taxon>Mentheae</taxon>
        <taxon>Salviinae</taxon>
        <taxon>Salvia</taxon>
        <taxon>Salvia subgen. Calosphace</taxon>
        <taxon>core Calosphace</taxon>
    </lineage>
</organism>
<dbReference type="OrthoDB" id="1876802at2759"/>
<name>A0A8X8VZ73_SALSN</name>
<sequence>MNPSPSSTFFLICTLHAAAAATCGVLIMFYLREITELGHGAATARSMLGSTPHDQLVLLVSNSFAGLLLVVIGCLVFMAGMVKDREFQGLFAKGCVGLHLAMAVWRVWFERRLEVLARDWPRQVVGDVVLALSWVFFLVYTWRDKYD</sequence>
<evidence type="ECO:0000259" key="3">
    <source>
        <dbReference type="Pfam" id="PF25266"/>
    </source>
</evidence>
<dbReference type="PANTHER" id="PTHR34274:SF12">
    <property type="entry name" value="PROTEIN, PUTATIVE-RELATED"/>
    <property type="match status" value="1"/>
</dbReference>
<dbReference type="EMBL" id="PNBA02000022">
    <property type="protein sequence ID" value="KAG6385101.1"/>
    <property type="molecule type" value="Genomic_DNA"/>
</dbReference>
<keyword evidence="2" id="KW-0732">Signal</keyword>